<keyword evidence="1" id="KW-1185">Reference proteome</keyword>
<organism evidence="1 2">
    <name type="scientific">Romanomermis culicivorax</name>
    <name type="common">Nematode worm</name>
    <dbReference type="NCBI Taxonomy" id="13658"/>
    <lineage>
        <taxon>Eukaryota</taxon>
        <taxon>Metazoa</taxon>
        <taxon>Ecdysozoa</taxon>
        <taxon>Nematoda</taxon>
        <taxon>Enoplea</taxon>
        <taxon>Dorylaimia</taxon>
        <taxon>Mermithida</taxon>
        <taxon>Mermithoidea</taxon>
        <taxon>Mermithidae</taxon>
        <taxon>Romanomermis</taxon>
    </lineage>
</organism>
<evidence type="ECO:0000313" key="1">
    <source>
        <dbReference type="Proteomes" id="UP000887565"/>
    </source>
</evidence>
<dbReference type="Proteomes" id="UP000887565">
    <property type="component" value="Unplaced"/>
</dbReference>
<accession>A0A915JQ00</accession>
<name>A0A915JQ00_ROMCU</name>
<protein>
    <submittedName>
        <fullName evidence="2">Uncharacterized protein</fullName>
    </submittedName>
</protein>
<dbReference type="AlphaFoldDB" id="A0A915JQ00"/>
<reference evidence="2" key="1">
    <citation type="submission" date="2022-11" db="UniProtKB">
        <authorList>
            <consortium name="WormBaseParasite"/>
        </authorList>
    </citation>
    <scope>IDENTIFICATION</scope>
</reference>
<evidence type="ECO:0000313" key="2">
    <source>
        <dbReference type="WBParaSite" id="nRc.2.0.1.t28334-RA"/>
    </source>
</evidence>
<proteinExistence type="predicted"/>
<dbReference type="WBParaSite" id="nRc.2.0.1.t28334-RA">
    <property type="protein sequence ID" value="nRc.2.0.1.t28334-RA"/>
    <property type="gene ID" value="nRc.2.0.1.g28334"/>
</dbReference>
<sequence>MREVDNPMGKEFARYVSFTLTNGQTYIIDTITLMVKEWTSLHDFLNSDVLFAGYLVLEDLASRL</sequence>